<name>A0A4R4EGV2_9BACL</name>
<protein>
    <submittedName>
        <fullName evidence="1">DUF1806 family protein</fullName>
    </submittedName>
</protein>
<dbReference type="EMBL" id="SKFG01000009">
    <property type="protein sequence ID" value="TCZ77385.1"/>
    <property type="molecule type" value="Genomic_DNA"/>
</dbReference>
<dbReference type="Pfam" id="PF08830">
    <property type="entry name" value="DUF1806"/>
    <property type="match status" value="1"/>
</dbReference>
<comment type="caution">
    <text evidence="1">The sequence shown here is derived from an EMBL/GenBank/DDBJ whole genome shotgun (WGS) entry which is preliminary data.</text>
</comment>
<dbReference type="InterPro" id="IPR014934">
    <property type="entry name" value="DUF1806"/>
</dbReference>
<accession>A0A4R4EGV2</accession>
<dbReference type="OrthoDB" id="2352913at2"/>
<evidence type="ECO:0000313" key="2">
    <source>
        <dbReference type="Proteomes" id="UP000295418"/>
    </source>
</evidence>
<dbReference type="AlphaFoldDB" id="A0A4R4EGV2"/>
<dbReference type="SUPFAM" id="SSF89442">
    <property type="entry name" value="Hypothetical protein YojF"/>
    <property type="match status" value="1"/>
</dbReference>
<dbReference type="InterPro" id="IPR036492">
    <property type="entry name" value="YojF_sf"/>
</dbReference>
<dbReference type="Proteomes" id="UP000295418">
    <property type="component" value="Unassembled WGS sequence"/>
</dbReference>
<proteinExistence type="predicted"/>
<dbReference type="Gene3D" id="2.70.180.10">
    <property type="entry name" value="Hypothetical protein YojF"/>
    <property type="match status" value="1"/>
</dbReference>
<gene>
    <name evidence="1" type="ORF">E0485_10315</name>
</gene>
<dbReference type="RefSeq" id="WP_132417956.1">
    <property type="nucleotide sequence ID" value="NZ_SKFG01000009.1"/>
</dbReference>
<organism evidence="1 2">
    <name type="scientific">Paenibacillus albiflavus</name>
    <dbReference type="NCBI Taxonomy" id="2545760"/>
    <lineage>
        <taxon>Bacteria</taxon>
        <taxon>Bacillati</taxon>
        <taxon>Bacillota</taxon>
        <taxon>Bacilli</taxon>
        <taxon>Bacillales</taxon>
        <taxon>Paenibacillaceae</taxon>
        <taxon>Paenibacillus</taxon>
    </lineage>
</organism>
<keyword evidence="2" id="KW-1185">Reference proteome</keyword>
<sequence>MKPLQKIDKKAVGLALETYQGQKAYIHAEVIPGGFLRNISVQIIQTYIAGDGPYRIALRTENEGWIRMENLTDYEIDEQGRLLIAGHDDQGRIMTAFELSLKPFLFGEEV</sequence>
<reference evidence="1 2" key="1">
    <citation type="submission" date="2019-03" db="EMBL/GenBank/DDBJ databases">
        <authorList>
            <person name="Kim M.K.M."/>
        </authorList>
    </citation>
    <scope>NUCLEOTIDE SEQUENCE [LARGE SCALE GENOMIC DNA]</scope>
    <source>
        <strain evidence="1 2">18JY21-1</strain>
    </source>
</reference>
<evidence type="ECO:0000313" key="1">
    <source>
        <dbReference type="EMBL" id="TCZ77385.1"/>
    </source>
</evidence>